<dbReference type="PANTHER" id="PTHR30055:SF151">
    <property type="entry name" value="TRANSCRIPTIONAL REGULATORY PROTEIN"/>
    <property type="match status" value="1"/>
</dbReference>
<dbReference type="SUPFAM" id="SSF46689">
    <property type="entry name" value="Homeodomain-like"/>
    <property type="match status" value="1"/>
</dbReference>
<evidence type="ECO:0000256" key="5">
    <source>
        <dbReference type="SAM" id="MobiDB-lite"/>
    </source>
</evidence>
<dbReference type="InterPro" id="IPR001647">
    <property type="entry name" value="HTH_TetR"/>
</dbReference>
<dbReference type="Pfam" id="PF02909">
    <property type="entry name" value="TetR_C_1"/>
    <property type="match status" value="1"/>
</dbReference>
<dbReference type="GO" id="GO:0000976">
    <property type="term" value="F:transcription cis-regulatory region binding"/>
    <property type="evidence" value="ECO:0007669"/>
    <property type="project" value="TreeGrafter"/>
</dbReference>
<comment type="caution">
    <text evidence="7">The sequence shown here is derived from an EMBL/GenBank/DDBJ whole genome shotgun (WGS) entry which is preliminary data.</text>
</comment>
<proteinExistence type="predicted"/>
<keyword evidence="3" id="KW-0804">Transcription</keyword>
<feature type="compositionally biased region" description="Basic and acidic residues" evidence="5">
    <location>
        <begin position="10"/>
        <end position="29"/>
    </location>
</feature>
<evidence type="ECO:0000259" key="6">
    <source>
        <dbReference type="PROSITE" id="PS50977"/>
    </source>
</evidence>
<evidence type="ECO:0000256" key="2">
    <source>
        <dbReference type="ARBA" id="ARBA00023125"/>
    </source>
</evidence>
<feature type="DNA-binding region" description="H-T-H motif" evidence="4">
    <location>
        <begin position="57"/>
        <end position="76"/>
    </location>
</feature>
<evidence type="ECO:0000256" key="3">
    <source>
        <dbReference type="ARBA" id="ARBA00023163"/>
    </source>
</evidence>
<accession>A0A839RZ67</accession>
<gene>
    <name evidence="7" type="ORF">FHS23_000792</name>
</gene>
<dbReference type="InterPro" id="IPR009057">
    <property type="entry name" value="Homeodomain-like_sf"/>
</dbReference>
<dbReference type="PANTHER" id="PTHR30055">
    <property type="entry name" value="HTH-TYPE TRANSCRIPTIONAL REGULATOR RUTR"/>
    <property type="match status" value="1"/>
</dbReference>
<evidence type="ECO:0000313" key="7">
    <source>
        <dbReference type="EMBL" id="MBB3049797.1"/>
    </source>
</evidence>
<dbReference type="Pfam" id="PF00440">
    <property type="entry name" value="TetR_N"/>
    <property type="match status" value="1"/>
</dbReference>
<dbReference type="SUPFAM" id="SSF48498">
    <property type="entry name" value="Tetracyclin repressor-like, C-terminal domain"/>
    <property type="match status" value="1"/>
</dbReference>
<dbReference type="GO" id="GO:0045892">
    <property type="term" value="P:negative regulation of DNA-templated transcription"/>
    <property type="evidence" value="ECO:0007669"/>
    <property type="project" value="InterPro"/>
</dbReference>
<name>A0A839RZ67_9PSEU</name>
<dbReference type="PROSITE" id="PS50977">
    <property type="entry name" value="HTH_TETR_2"/>
    <property type="match status" value="1"/>
</dbReference>
<feature type="region of interest" description="Disordered" evidence="5">
    <location>
        <begin position="1"/>
        <end position="34"/>
    </location>
</feature>
<evidence type="ECO:0000256" key="1">
    <source>
        <dbReference type="ARBA" id="ARBA00023015"/>
    </source>
</evidence>
<keyword evidence="8" id="KW-1185">Reference proteome</keyword>
<feature type="domain" description="HTH tetR-type" evidence="6">
    <location>
        <begin position="34"/>
        <end position="94"/>
    </location>
</feature>
<dbReference type="InterPro" id="IPR050109">
    <property type="entry name" value="HTH-type_TetR-like_transc_reg"/>
</dbReference>
<dbReference type="RefSeq" id="WP_183647874.1">
    <property type="nucleotide sequence ID" value="NZ_JACHWU010000001.1"/>
</dbReference>
<keyword evidence="2 4" id="KW-0238">DNA-binding</keyword>
<dbReference type="Gene3D" id="1.10.357.10">
    <property type="entry name" value="Tetracycline Repressor, domain 2"/>
    <property type="match status" value="1"/>
</dbReference>
<dbReference type="Gene3D" id="1.10.10.60">
    <property type="entry name" value="Homeodomain-like"/>
    <property type="match status" value="1"/>
</dbReference>
<dbReference type="Proteomes" id="UP000550714">
    <property type="component" value="Unassembled WGS sequence"/>
</dbReference>
<organism evidence="7 8">
    <name type="scientific">Prauserella isguenensis</name>
    <dbReference type="NCBI Taxonomy" id="1470180"/>
    <lineage>
        <taxon>Bacteria</taxon>
        <taxon>Bacillati</taxon>
        <taxon>Actinomycetota</taxon>
        <taxon>Actinomycetes</taxon>
        <taxon>Pseudonocardiales</taxon>
        <taxon>Pseudonocardiaceae</taxon>
        <taxon>Prauserella</taxon>
    </lineage>
</organism>
<dbReference type="GO" id="GO:0003700">
    <property type="term" value="F:DNA-binding transcription factor activity"/>
    <property type="evidence" value="ECO:0007669"/>
    <property type="project" value="TreeGrafter"/>
</dbReference>
<protein>
    <submittedName>
        <fullName evidence="7">AcrR family transcriptional regulator</fullName>
    </submittedName>
</protein>
<dbReference type="InterPro" id="IPR004111">
    <property type="entry name" value="Repressor_TetR_C"/>
</dbReference>
<reference evidence="7 8" key="1">
    <citation type="submission" date="2020-08" db="EMBL/GenBank/DDBJ databases">
        <title>Genomic Encyclopedia of Type Strains, Phase III (KMG-III): the genomes of soil and plant-associated and newly described type strains.</title>
        <authorList>
            <person name="Whitman W."/>
        </authorList>
    </citation>
    <scope>NUCLEOTIDE SEQUENCE [LARGE SCALE GENOMIC DNA]</scope>
    <source>
        <strain evidence="7 8">CECT 8577</strain>
    </source>
</reference>
<evidence type="ECO:0000313" key="8">
    <source>
        <dbReference type="Proteomes" id="UP000550714"/>
    </source>
</evidence>
<keyword evidence="1" id="KW-0805">Transcription regulation</keyword>
<evidence type="ECO:0000256" key="4">
    <source>
        <dbReference type="PROSITE-ProRule" id="PRU00335"/>
    </source>
</evidence>
<dbReference type="InterPro" id="IPR036271">
    <property type="entry name" value="Tet_transcr_reg_TetR-rel_C_sf"/>
</dbReference>
<sequence length="253" mass="27641">MSSPQTGAGDPRRSLELLWREGGAKEGRPGPKPRFTLDQVVATAIALADRSGVTALNMRAVADELGTGPMTLYRYVPGKAELLDLMVDRATEPSPEDLATAGSTWREHLVLLAEGTWDGFAAHPWLLEVNQRRPVMGPGSLAGFDWALRAFEGLDIPGREQNLIITGVMSIVIGAARDHLIGDSSDTPPPTTESEWWAAQEPYLIRASEGGDYPRLAAVNTDENAWSFNGREAMRFTLDAFLDGVGRRWTLDR</sequence>
<dbReference type="EMBL" id="JACHWU010000001">
    <property type="protein sequence ID" value="MBB3049797.1"/>
    <property type="molecule type" value="Genomic_DNA"/>
</dbReference>
<dbReference type="AlphaFoldDB" id="A0A839RZ67"/>